<organism evidence="2 3">
    <name type="scientific">Mangrovibacterium diazotrophicum</name>
    <dbReference type="NCBI Taxonomy" id="1261403"/>
    <lineage>
        <taxon>Bacteria</taxon>
        <taxon>Pseudomonadati</taxon>
        <taxon>Bacteroidota</taxon>
        <taxon>Bacteroidia</taxon>
        <taxon>Marinilabiliales</taxon>
        <taxon>Prolixibacteraceae</taxon>
        <taxon>Mangrovibacterium</taxon>
    </lineage>
</organism>
<feature type="chain" id="PRO_5019287979" description="Alginate export protein" evidence="1">
    <location>
        <begin position="22"/>
        <end position="422"/>
    </location>
</feature>
<dbReference type="OrthoDB" id="9837210at2"/>
<sequence length="422" mass="47517">MSKIKTIIIALLCFWTSHSFAQWECRSHLASNLKPLYENSNLSWAAELEASGGYLTNSYIGNGMAFLGADLTFNRVQFYAEGAYKYWYNQDLDLDETFTKSRFGLRELSASYFSNNFNLRLGLHQIQAGDFFLLNERALGASFNYSASNTKLVLATGTVTKDFSRNGIFCSTAYIYDIVPTRTPTAGTDFGETNFATLSFQKDLSHKPTKASSSSEDEFETFDEFTDFDESSKSNPFGFASYGGIIYSEFGSFYDNPLIDFGLNTAINLGPIGTAKAEGIYQLGNDNKAWILFAQLEKEFQSKSGNLTTLQATYLTKHDIGESTASLPRFSNLILGEVFRMDLVDLPLINASLKQQFTNSELSFKLQYTQQLKAEQLKELDFSVGKFYLKKHLRLTAITGVMNSDDLNEWAKLARLEMRVFF</sequence>
<protein>
    <recommendedName>
        <fullName evidence="4">Alginate export protein</fullName>
    </recommendedName>
</protein>
<dbReference type="RefSeq" id="WP_120275291.1">
    <property type="nucleotide sequence ID" value="NZ_RAPN01000005.1"/>
</dbReference>
<keyword evidence="3" id="KW-1185">Reference proteome</keyword>
<dbReference type="EMBL" id="RAPN01000005">
    <property type="protein sequence ID" value="RKD85969.1"/>
    <property type="molecule type" value="Genomic_DNA"/>
</dbReference>
<keyword evidence="1" id="KW-0732">Signal</keyword>
<feature type="signal peptide" evidence="1">
    <location>
        <begin position="1"/>
        <end position="21"/>
    </location>
</feature>
<name>A0A419VUX4_9BACT</name>
<evidence type="ECO:0000313" key="2">
    <source>
        <dbReference type="EMBL" id="RKD85969.1"/>
    </source>
</evidence>
<evidence type="ECO:0008006" key="4">
    <source>
        <dbReference type="Google" id="ProtNLM"/>
    </source>
</evidence>
<reference evidence="2 3" key="1">
    <citation type="submission" date="2018-09" db="EMBL/GenBank/DDBJ databases">
        <title>Genomic Encyclopedia of Archaeal and Bacterial Type Strains, Phase II (KMG-II): from individual species to whole genera.</title>
        <authorList>
            <person name="Goeker M."/>
        </authorList>
    </citation>
    <scope>NUCLEOTIDE SEQUENCE [LARGE SCALE GENOMIC DNA]</scope>
    <source>
        <strain evidence="2 3">DSM 27148</strain>
    </source>
</reference>
<dbReference type="AlphaFoldDB" id="A0A419VUX4"/>
<evidence type="ECO:0000256" key="1">
    <source>
        <dbReference type="SAM" id="SignalP"/>
    </source>
</evidence>
<gene>
    <name evidence="2" type="ORF">BC643_4285</name>
</gene>
<comment type="caution">
    <text evidence="2">The sequence shown here is derived from an EMBL/GenBank/DDBJ whole genome shotgun (WGS) entry which is preliminary data.</text>
</comment>
<dbReference type="Proteomes" id="UP000283387">
    <property type="component" value="Unassembled WGS sequence"/>
</dbReference>
<evidence type="ECO:0000313" key="3">
    <source>
        <dbReference type="Proteomes" id="UP000283387"/>
    </source>
</evidence>
<accession>A0A419VUX4</accession>
<proteinExistence type="predicted"/>